<evidence type="ECO:0000313" key="7">
    <source>
        <dbReference type="EMBL" id="KPI90829.1"/>
    </source>
</evidence>
<dbReference type="GO" id="GO:0003676">
    <property type="term" value="F:nucleic acid binding"/>
    <property type="evidence" value="ECO:0007669"/>
    <property type="project" value="InterPro"/>
</dbReference>
<dbReference type="Pfam" id="PF23726">
    <property type="entry name" value="Beta-prop_RSE1_2nd"/>
    <property type="match status" value="1"/>
</dbReference>
<dbReference type="OrthoDB" id="6109at2759"/>
<dbReference type="Pfam" id="PF03178">
    <property type="entry name" value="CPSF_A"/>
    <property type="match status" value="1"/>
</dbReference>
<dbReference type="Pfam" id="PF10433">
    <property type="entry name" value="Beta-prop_RSE1_1st"/>
    <property type="match status" value="1"/>
</dbReference>
<dbReference type="FunFam" id="2.130.10.10:FF:001474">
    <property type="entry name" value="Cleavage and polyadenylation specificity factor-like protein"/>
    <property type="match status" value="1"/>
</dbReference>
<evidence type="ECO:0000313" key="8">
    <source>
        <dbReference type="Proteomes" id="UP000038009"/>
    </source>
</evidence>
<proteinExistence type="predicted"/>
<dbReference type="PANTHER" id="PTHR10644">
    <property type="entry name" value="DNA REPAIR/RNA PROCESSING CPSF FAMILY"/>
    <property type="match status" value="1"/>
</dbReference>
<evidence type="ECO:0000256" key="1">
    <source>
        <dbReference type="ARBA" id="ARBA00004123"/>
    </source>
</evidence>
<name>A0A0N0P988_LEPSE</name>
<gene>
    <name evidence="7" type="ORF">ABL78_0062</name>
</gene>
<keyword evidence="2" id="KW-0539">Nucleus</keyword>
<feature type="region of interest" description="Disordered" evidence="3">
    <location>
        <begin position="230"/>
        <end position="272"/>
    </location>
</feature>
<feature type="region of interest" description="Disordered" evidence="3">
    <location>
        <begin position="184"/>
        <end position="218"/>
    </location>
</feature>
<dbReference type="GO" id="GO:0005634">
    <property type="term" value="C:nucleus"/>
    <property type="evidence" value="ECO:0007669"/>
    <property type="project" value="UniProtKB-SubCell"/>
</dbReference>
<feature type="compositionally biased region" description="Low complexity" evidence="3">
    <location>
        <begin position="679"/>
        <end position="695"/>
    </location>
</feature>
<dbReference type="Proteomes" id="UP000038009">
    <property type="component" value="Unassembled WGS sequence"/>
</dbReference>
<sequence length="1533" mass="166803">MLHTAVAPSLPSSVVTHTVSGYFLPDSLAAQKAKEVVVIRQNHLTLYRVQVQPTSSAPPVNRNHVPLDQLGQVAEVSLNAPPLAAATCRPFRAVSDILVLLLDDFHVSFLQFNPITSQFDTVALVQLDDRQLVLDRCPLDALLRVDQTGSYVAVLAKRSDVFFFPLLELLDAAAFAAAQVAASDSTDAATRSTPSGLGGLHSDGHEEDAAASSKAAAPARVTTVALNAWGDEDDEANDEEEHLRKEQQGEREEDPVSVNSSAGAQKATDVPIPIPGTAAPFVKAPTEASAGSSTLLRIGTVTHWRLQEVKAALRNVRDMQFVESAGEPLLAFLFEKYPTSAGRVKLLEWRSKTVEANMLTCSIEWIKVTLANSAAPHMLSLSEVDGLPYDVTGMTPLPAFQDVPSAVLCVCRNMIVHISTKSGYGAYINTNGEDEVRNLKSSAITFEGVQWRNASQATSTELVKVNLNFANATAVVVPCNGSQGAEEANSQRVLLVTEDDGTVVDVHLVSHGYTVGTIEAEIVMTGCFCSSYAAVDNTRFFFGAMNGDSRFVACTPRDPCKVLQRFIGIGPVRDMDIIDTTTNGSANTDVLDFSVKASPYSDLYRSIELEPLPSTTAAQRRAVMDLALCSGTGSAGSLSVLRRSIRSRVVRQEELNAISVFFLEPPTQDSHKRPRDDGGAAMAGASSTHNASHASTTPQFPHLLISGTNFSILFAVRSDSVQQVRGAALSVAARTVYAAHLDWLGALLQVTATEVRLLSVDGKRKMASAEFQNISALQGNVVAGAAATNLALSAFVIAERRRVMVRFTSGELLSITLENPKNLTDATLLLCNVAAVAWWSASQTLVVVQNMDLVLYELPPAQRGGNLVGRSVFPNFALIPPFAVEGVETPMVKLRERLNAEPLPTVTHLSVFDQHENPATSAAPTEATLVLILSSGELVTYRVVPADRYGPRRCIKQVYHIIDVVPETDVVESVEARKRRLQEERAHLASVTQQMRHCSERLIAFHGLQHRYRGIYVCGQTPVFLVYHAATNQLVATRHHNISAVRGFAPFHSRHVQGGFVYCAEGFVHFATMQPFGELISTEGWWLERVRLGCTPHQVTYSPAAHGCFVVASRPQPFAPKKAPFDVQLRMTEDEEGNRVPHVVQPVSLPPLSVSSGAPVPMNERYEVQFFSTCDWQCTDRYLLDENEKVLATTLLQVTRDTTMDASGTATTAPVCALATAYPLGEDVTSRGRIRLLATSHLDGRAQQLRSVHDEPMKGPVTAITNVDNDCVAVAVGGTVRVYRYDASKSNMETMAILYAGAYVTHLSAFRGYLVIGDLFNSVLFARYSAENHTITILGRDTSTTSVVFNDMLYHDSRFGLVVSDDQRNLICMSYRPRVQEEPGKPPKVLEALLSVSGEYRLAGGAMTKMIRLRCAADDTKSSIAIYVTNSGEIGYLIPLGDQTSRTGQWVVRRLQSEVSHAAGLPPRMFLSFRQDDPLRSLKGEEWLLHVPLLMQLFRQDLRTRKLIAAAAQTQLDRALNVGATVSAELGPI</sequence>
<evidence type="ECO:0000256" key="2">
    <source>
        <dbReference type="ARBA" id="ARBA00023242"/>
    </source>
</evidence>
<accession>A0A0N0P988</accession>
<protein>
    <submittedName>
        <fullName evidence="7">Cleavage and polyadenylation specificity factor-like protein</fullName>
    </submittedName>
</protein>
<dbReference type="InterPro" id="IPR018846">
    <property type="entry name" value="Beta-prop_RSE1/DDB1/CPSF1_1st"/>
</dbReference>
<feature type="compositionally biased region" description="Acidic residues" evidence="3">
    <location>
        <begin position="230"/>
        <end position="240"/>
    </location>
</feature>
<dbReference type="InterPro" id="IPR058543">
    <property type="entry name" value="Beta-prop_RSE1/DDB1/CPSF1_2nd"/>
</dbReference>
<dbReference type="VEuPathDB" id="TriTrypDB:Lsey_0001_0620"/>
<evidence type="ECO:0000259" key="6">
    <source>
        <dbReference type="Pfam" id="PF23726"/>
    </source>
</evidence>
<keyword evidence="8" id="KW-1185">Reference proteome</keyword>
<feature type="domain" description="RSE1/DDB1/CPSF1 first beta-propeller" evidence="5">
    <location>
        <begin position="15"/>
        <end position="166"/>
    </location>
</feature>
<organism evidence="7 8">
    <name type="scientific">Leptomonas seymouri</name>
    <dbReference type="NCBI Taxonomy" id="5684"/>
    <lineage>
        <taxon>Eukaryota</taxon>
        <taxon>Discoba</taxon>
        <taxon>Euglenozoa</taxon>
        <taxon>Kinetoplastea</taxon>
        <taxon>Metakinetoplastina</taxon>
        <taxon>Trypanosomatida</taxon>
        <taxon>Trypanosomatidae</taxon>
        <taxon>Leishmaniinae</taxon>
        <taxon>Leptomonas</taxon>
    </lineage>
</organism>
<reference evidence="7 8" key="1">
    <citation type="journal article" date="2015" name="PLoS Pathog.">
        <title>Leptomonas seymouri: Adaptations to the Dixenous Life Cycle Analyzed by Genome Sequencing, Transcriptome Profiling and Co-infection with Leishmania donovani.</title>
        <authorList>
            <person name="Kraeva N."/>
            <person name="Butenko A."/>
            <person name="Hlavacova J."/>
            <person name="Kostygov A."/>
            <person name="Myskova J."/>
            <person name="Grybchuk D."/>
            <person name="Lestinova T."/>
            <person name="Votypka J."/>
            <person name="Volf P."/>
            <person name="Opperdoes F."/>
            <person name="Flegontov P."/>
            <person name="Lukes J."/>
            <person name="Yurchenko V."/>
        </authorList>
    </citation>
    <scope>NUCLEOTIDE SEQUENCE [LARGE SCALE GENOMIC DNA]</scope>
    <source>
        <strain evidence="7 8">ATCC 30220</strain>
    </source>
</reference>
<evidence type="ECO:0000259" key="4">
    <source>
        <dbReference type="Pfam" id="PF03178"/>
    </source>
</evidence>
<dbReference type="Gene3D" id="2.130.10.10">
    <property type="entry name" value="YVTN repeat-like/Quinoprotein amine dehydrogenase"/>
    <property type="match status" value="2"/>
</dbReference>
<comment type="caution">
    <text evidence="7">The sequence shown here is derived from an EMBL/GenBank/DDBJ whole genome shotgun (WGS) entry which is preliminary data.</text>
</comment>
<comment type="subcellular location">
    <subcellularLocation>
        <location evidence="1">Nucleus</location>
    </subcellularLocation>
</comment>
<feature type="domain" description="RSE1/DDB1/CPSF1 second beta-propeller" evidence="6">
    <location>
        <begin position="701"/>
        <end position="1073"/>
    </location>
</feature>
<evidence type="ECO:0000256" key="3">
    <source>
        <dbReference type="SAM" id="MobiDB-lite"/>
    </source>
</evidence>
<feature type="compositionally biased region" description="Basic and acidic residues" evidence="3">
    <location>
        <begin position="669"/>
        <end position="678"/>
    </location>
</feature>
<dbReference type="EMBL" id="LJSK01000001">
    <property type="protein sequence ID" value="KPI90829.1"/>
    <property type="molecule type" value="Genomic_DNA"/>
</dbReference>
<dbReference type="InterPro" id="IPR004871">
    <property type="entry name" value="RSE1/DDB1/CPSF1_C"/>
</dbReference>
<feature type="compositionally biased region" description="Low complexity" evidence="3">
    <location>
        <begin position="184"/>
        <end position="193"/>
    </location>
</feature>
<feature type="compositionally biased region" description="Basic and acidic residues" evidence="3">
    <location>
        <begin position="241"/>
        <end position="250"/>
    </location>
</feature>
<feature type="domain" description="RSE1/DDB1/CPSF1 C-terminal" evidence="4">
    <location>
        <begin position="1166"/>
        <end position="1496"/>
    </location>
</feature>
<feature type="region of interest" description="Disordered" evidence="3">
    <location>
        <begin position="666"/>
        <end position="695"/>
    </location>
</feature>
<dbReference type="OMA" id="LEWRSKT"/>
<dbReference type="InterPro" id="IPR050358">
    <property type="entry name" value="RSE1/DDB1/CFT1"/>
</dbReference>
<dbReference type="InterPro" id="IPR015943">
    <property type="entry name" value="WD40/YVTN_repeat-like_dom_sf"/>
</dbReference>
<evidence type="ECO:0000259" key="5">
    <source>
        <dbReference type="Pfam" id="PF10433"/>
    </source>
</evidence>